<evidence type="ECO:0000313" key="2">
    <source>
        <dbReference type="EMBL" id="MBY5959938.1"/>
    </source>
</evidence>
<dbReference type="AlphaFoldDB" id="A0A953LBN0"/>
<keyword evidence="2" id="KW-0378">Hydrolase</keyword>
<name>A0A953LBN0_9BACT</name>
<dbReference type="GO" id="GO:0008233">
    <property type="term" value="F:peptidase activity"/>
    <property type="evidence" value="ECO:0007669"/>
    <property type="project" value="UniProtKB-KW"/>
</dbReference>
<dbReference type="Gene3D" id="2.40.70.10">
    <property type="entry name" value="Acid Proteases"/>
    <property type="match status" value="2"/>
</dbReference>
<dbReference type="Gene3D" id="2.30.42.10">
    <property type="match status" value="1"/>
</dbReference>
<gene>
    <name evidence="2" type="ORF">KUV50_17430</name>
</gene>
<dbReference type="GO" id="GO:0006508">
    <property type="term" value="P:proteolysis"/>
    <property type="evidence" value="ECO:0007669"/>
    <property type="project" value="UniProtKB-KW"/>
</dbReference>
<dbReference type="InterPro" id="IPR021109">
    <property type="entry name" value="Peptidase_aspartic_dom_sf"/>
</dbReference>
<dbReference type="RefSeq" id="WP_222581474.1">
    <property type="nucleotide sequence ID" value="NZ_JAHVHU010000020.1"/>
</dbReference>
<dbReference type="SUPFAM" id="SSF50156">
    <property type="entry name" value="PDZ domain-like"/>
    <property type="match status" value="1"/>
</dbReference>
<dbReference type="Proteomes" id="UP000753961">
    <property type="component" value="Unassembled WGS sequence"/>
</dbReference>
<keyword evidence="2" id="KW-0645">Protease</keyword>
<keyword evidence="3" id="KW-1185">Reference proteome</keyword>
<accession>A0A953LBN0</accession>
<dbReference type="InterPro" id="IPR001478">
    <property type="entry name" value="PDZ"/>
</dbReference>
<evidence type="ECO:0000313" key="3">
    <source>
        <dbReference type="Proteomes" id="UP000753961"/>
    </source>
</evidence>
<organism evidence="2 3">
    <name type="scientific">Membranihabitans marinus</name>
    <dbReference type="NCBI Taxonomy" id="1227546"/>
    <lineage>
        <taxon>Bacteria</taxon>
        <taxon>Pseudomonadati</taxon>
        <taxon>Bacteroidota</taxon>
        <taxon>Saprospiria</taxon>
        <taxon>Saprospirales</taxon>
        <taxon>Saprospiraceae</taxon>
        <taxon>Membranihabitans</taxon>
    </lineage>
</organism>
<dbReference type="Pfam" id="PF13650">
    <property type="entry name" value="Asp_protease_2"/>
    <property type="match status" value="1"/>
</dbReference>
<dbReference type="SMART" id="SM00228">
    <property type="entry name" value="PDZ"/>
    <property type="match status" value="1"/>
</dbReference>
<feature type="domain" description="PDZ" evidence="1">
    <location>
        <begin position="324"/>
        <end position="398"/>
    </location>
</feature>
<sequence length="412" mass="47387">MMHRLWISLVLILLPACILMAQDTRRYTFGDEFKRSIRFDFSRVQNFIILDIKLENTLPTKFIFDTGSEYTIIIKKELAYLLQMDYFKSIPLYGSDLSTQVSAFISRNANLNIEDELLIRSNVLVLEQDFLHLDEMLGMQIDGILGANVFNRYVLHINNKRNYLEFIKKEFFDPSPEYQKIPITITKNKPYLTTTIRSGGDVEQELKFLIDSGSAIPILIYNNTMDHLELPETLIPGNLGMGLGGVLTGHMGKIDHLQFGDYEFKNLITSFQELDIDSIGHLYLNRNGLIGNSLLSRFDVYIDYPGSMLYIKPNKKYNKRFRVDRSGLILIATGPEFEIIQVQKVIPGSPADLAGIKAGDVIRRFNFWPSFFYNLNSITYKLGGKVGKRIKLTLDRNGNKIKKEFRLKSLFD</sequence>
<evidence type="ECO:0000259" key="1">
    <source>
        <dbReference type="SMART" id="SM00228"/>
    </source>
</evidence>
<reference evidence="2" key="1">
    <citation type="submission" date="2021-06" db="EMBL/GenBank/DDBJ databases">
        <title>44 bacteria genomes isolated from Dapeng, Shenzhen.</title>
        <authorList>
            <person name="Zheng W."/>
            <person name="Yu S."/>
            <person name="Huang Y."/>
        </authorList>
    </citation>
    <scope>NUCLEOTIDE SEQUENCE</scope>
    <source>
        <strain evidence="2">DP5N28-2</strain>
    </source>
</reference>
<protein>
    <submittedName>
        <fullName evidence="2">Aspartyl protease family protein</fullName>
    </submittedName>
</protein>
<dbReference type="EMBL" id="JAHVHU010000020">
    <property type="protein sequence ID" value="MBY5959938.1"/>
    <property type="molecule type" value="Genomic_DNA"/>
</dbReference>
<proteinExistence type="predicted"/>
<comment type="caution">
    <text evidence="2">The sequence shown here is derived from an EMBL/GenBank/DDBJ whole genome shotgun (WGS) entry which is preliminary data.</text>
</comment>
<dbReference type="InterPro" id="IPR036034">
    <property type="entry name" value="PDZ_sf"/>
</dbReference>